<keyword evidence="2" id="KW-1185">Reference proteome</keyword>
<comment type="caution">
    <text evidence="1">The sequence shown here is derived from an EMBL/GenBank/DDBJ whole genome shotgun (WGS) entry which is preliminary data.</text>
</comment>
<name>A0A367JW66_RHIST</name>
<dbReference type="Proteomes" id="UP000253551">
    <property type="component" value="Unassembled WGS sequence"/>
</dbReference>
<proteinExistence type="predicted"/>
<dbReference type="Gene3D" id="3.80.10.10">
    <property type="entry name" value="Ribonuclease Inhibitor"/>
    <property type="match status" value="2"/>
</dbReference>
<dbReference type="STRING" id="4846.A0A367JW66"/>
<evidence type="ECO:0000313" key="2">
    <source>
        <dbReference type="Proteomes" id="UP000253551"/>
    </source>
</evidence>
<protein>
    <submittedName>
        <fullName evidence="1">Uncharacterized protein</fullName>
    </submittedName>
</protein>
<accession>A0A367JW66</accession>
<organism evidence="1 2">
    <name type="scientific">Rhizopus stolonifer</name>
    <name type="common">Rhizopus nigricans</name>
    <dbReference type="NCBI Taxonomy" id="4846"/>
    <lineage>
        <taxon>Eukaryota</taxon>
        <taxon>Fungi</taxon>
        <taxon>Fungi incertae sedis</taxon>
        <taxon>Mucoromycota</taxon>
        <taxon>Mucoromycotina</taxon>
        <taxon>Mucoromycetes</taxon>
        <taxon>Mucorales</taxon>
        <taxon>Mucorineae</taxon>
        <taxon>Rhizopodaceae</taxon>
        <taxon>Rhizopus</taxon>
    </lineage>
</organism>
<dbReference type="InterPro" id="IPR032675">
    <property type="entry name" value="LRR_dom_sf"/>
</dbReference>
<dbReference type="SUPFAM" id="SSF52047">
    <property type="entry name" value="RNI-like"/>
    <property type="match status" value="1"/>
</dbReference>
<dbReference type="AlphaFoldDB" id="A0A367JW66"/>
<reference evidence="1 2" key="1">
    <citation type="journal article" date="2018" name="G3 (Bethesda)">
        <title>Phylogenetic and Phylogenomic Definition of Rhizopus Species.</title>
        <authorList>
            <person name="Gryganskyi A.P."/>
            <person name="Golan J."/>
            <person name="Dolatabadi S."/>
            <person name="Mondo S."/>
            <person name="Robb S."/>
            <person name="Idnurm A."/>
            <person name="Muszewska A."/>
            <person name="Steczkiewicz K."/>
            <person name="Masonjones S."/>
            <person name="Liao H.L."/>
            <person name="Gajdeczka M.T."/>
            <person name="Anike F."/>
            <person name="Vuek A."/>
            <person name="Anishchenko I.M."/>
            <person name="Voigt K."/>
            <person name="de Hoog G.S."/>
            <person name="Smith M.E."/>
            <person name="Heitman J."/>
            <person name="Vilgalys R."/>
            <person name="Stajich J.E."/>
        </authorList>
    </citation>
    <scope>NUCLEOTIDE SEQUENCE [LARGE SCALE GENOMIC DNA]</scope>
    <source>
        <strain evidence="1 2">LSU 92-RS-03</strain>
    </source>
</reference>
<evidence type="ECO:0000313" key="1">
    <source>
        <dbReference type="EMBL" id="RCH94138.1"/>
    </source>
</evidence>
<gene>
    <name evidence="1" type="ORF">CU098_006133</name>
</gene>
<feature type="non-terminal residue" evidence="1">
    <location>
        <position position="1"/>
    </location>
</feature>
<sequence>SDCDTVIDCQPSCDDIVEVFDTYFQKQPIRNIHLDDCIALIDIRCCQYEQSGDSLSAMAEAKRMIKLDPNNGKEYLRAGTIFVTSQVYNYGLDLVSPIDDAYHLIKRKRLRAERAMASIVDFMTFLPYEIKAEIFSYLSFAMRSIELKWCSMLFTLFMKTLKLIGQHLVHLSIDDCDGFSLVHICNVLKLCPNLKQLTFSDDKPTNYAVTSRNAFKTKVEKLKLPQLCFLQLHSDSLDIHSLNQALNTHCPNMKSLLLHTNQILGANPSSNDIIHSSRHFSVISKGPLKAHYFSSYFVSEYLETLTLYKMIGIGTILSQLCIASNTLNHLYTLHLNEPVNLQEKDLVTIVSFCIQLVDLKITNSLAVTDDLMYNLPTKNRIKIIDLSESRLLTDSGVKALVKSQGGSLEKLVLFGCKSISPFLAAWATEQLRKNVVKSRCT</sequence>
<dbReference type="EMBL" id="PJQM01002597">
    <property type="protein sequence ID" value="RCH94138.1"/>
    <property type="molecule type" value="Genomic_DNA"/>
</dbReference>
<dbReference type="OrthoDB" id="2236082at2759"/>